<feature type="compositionally biased region" description="Basic and acidic residues" evidence="1">
    <location>
        <begin position="9"/>
        <end position="20"/>
    </location>
</feature>
<gene>
    <name evidence="2" type="ORF">CTOB1V02_LOCUS8791</name>
</gene>
<accession>A0A7R8WFZ9</accession>
<feature type="region of interest" description="Disordered" evidence="1">
    <location>
        <begin position="69"/>
        <end position="109"/>
    </location>
</feature>
<proteinExistence type="predicted"/>
<reference evidence="2" key="1">
    <citation type="submission" date="2020-11" db="EMBL/GenBank/DDBJ databases">
        <authorList>
            <person name="Tran Van P."/>
        </authorList>
    </citation>
    <scope>NUCLEOTIDE SEQUENCE</scope>
</reference>
<feature type="region of interest" description="Disordered" evidence="1">
    <location>
        <begin position="1"/>
        <end position="22"/>
    </location>
</feature>
<protein>
    <submittedName>
        <fullName evidence="2">Uncharacterized protein</fullName>
    </submittedName>
</protein>
<name>A0A7R8WFZ9_9CRUS</name>
<dbReference type="EMBL" id="OB663075">
    <property type="protein sequence ID" value="CAD7230935.1"/>
    <property type="molecule type" value="Genomic_DNA"/>
</dbReference>
<organism evidence="2">
    <name type="scientific">Cyprideis torosa</name>
    <dbReference type="NCBI Taxonomy" id="163714"/>
    <lineage>
        <taxon>Eukaryota</taxon>
        <taxon>Metazoa</taxon>
        <taxon>Ecdysozoa</taxon>
        <taxon>Arthropoda</taxon>
        <taxon>Crustacea</taxon>
        <taxon>Oligostraca</taxon>
        <taxon>Ostracoda</taxon>
        <taxon>Podocopa</taxon>
        <taxon>Podocopida</taxon>
        <taxon>Cytherocopina</taxon>
        <taxon>Cytheroidea</taxon>
        <taxon>Cytherideidae</taxon>
        <taxon>Cyprideis</taxon>
    </lineage>
</organism>
<sequence>MGPSTGGVDSRRGERKREVSLDTGRGTVRTLLALRGNTRVLWDHLRSRGQLTTDATRKPESVRHGVNHGYLQDRSQGSHYQHQGGETERTHSAFENTAGNSGKRERRPF</sequence>
<evidence type="ECO:0000256" key="1">
    <source>
        <dbReference type="SAM" id="MobiDB-lite"/>
    </source>
</evidence>
<dbReference type="AlphaFoldDB" id="A0A7R8WFZ9"/>
<evidence type="ECO:0000313" key="2">
    <source>
        <dbReference type="EMBL" id="CAD7230935.1"/>
    </source>
</evidence>